<dbReference type="GO" id="GO:0071949">
    <property type="term" value="F:FAD binding"/>
    <property type="evidence" value="ECO:0007669"/>
    <property type="project" value="InterPro"/>
</dbReference>
<dbReference type="EMBL" id="MHQI01000041">
    <property type="protein sequence ID" value="OGZ99353.1"/>
    <property type="molecule type" value="Genomic_DNA"/>
</dbReference>
<dbReference type="Gene3D" id="3.30.43.10">
    <property type="entry name" value="Uridine Diphospho-n-acetylenolpyruvylglucosamine Reductase, domain 2"/>
    <property type="match status" value="1"/>
</dbReference>
<dbReference type="HAMAP" id="MF_00037">
    <property type="entry name" value="MurB"/>
    <property type="match status" value="1"/>
</dbReference>
<dbReference type="STRING" id="1802270.A3C07_03205"/>
<evidence type="ECO:0000259" key="17">
    <source>
        <dbReference type="PROSITE" id="PS51387"/>
    </source>
</evidence>
<dbReference type="SUPFAM" id="SSF56176">
    <property type="entry name" value="FAD-binding/transporter-associated domain-like"/>
    <property type="match status" value="1"/>
</dbReference>
<dbReference type="InterPro" id="IPR003170">
    <property type="entry name" value="MurB"/>
</dbReference>
<dbReference type="InterPro" id="IPR011601">
    <property type="entry name" value="MurB_C"/>
</dbReference>
<dbReference type="Gene3D" id="3.90.78.10">
    <property type="entry name" value="UDP-N-acetylenolpyruvoylglucosamine reductase, C-terminal domain"/>
    <property type="match status" value="1"/>
</dbReference>
<feature type="active site" evidence="16">
    <location>
        <position position="320"/>
    </location>
</feature>
<feature type="active site" description="Proton donor" evidence="16">
    <location>
        <position position="226"/>
    </location>
</feature>
<keyword evidence="7 16" id="KW-0285">Flavoprotein</keyword>
<dbReference type="InterPro" id="IPR036318">
    <property type="entry name" value="FAD-bd_PCMH-like_sf"/>
</dbReference>
<keyword evidence="9 16" id="KW-0521">NADP</keyword>
<dbReference type="InterPro" id="IPR016169">
    <property type="entry name" value="FAD-bd_PCMH_sub2"/>
</dbReference>
<dbReference type="GO" id="GO:0009252">
    <property type="term" value="P:peptidoglycan biosynthetic process"/>
    <property type="evidence" value="ECO:0007669"/>
    <property type="project" value="UniProtKB-UniRule"/>
</dbReference>
<evidence type="ECO:0000256" key="15">
    <source>
        <dbReference type="ARBA" id="ARBA00048914"/>
    </source>
</evidence>
<evidence type="ECO:0000313" key="19">
    <source>
        <dbReference type="Proteomes" id="UP000179023"/>
    </source>
</evidence>
<keyword evidence="6 16" id="KW-0132">Cell division</keyword>
<comment type="catalytic activity">
    <reaction evidence="15 16">
        <text>UDP-N-acetyl-alpha-D-muramate + NADP(+) = UDP-N-acetyl-3-O-(1-carboxyvinyl)-alpha-D-glucosamine + NADPH + H(+)</text>
        <dbReference type="Rhea" id="RHEA:12248"/>
        <dbReference type="ChEBI" id="CHEBI:15378"/>
        <dbReference type="ChEBI" id="CHEBI:57783"/>
        <dbReference type="ChEBI" id="CHEBI:58349"/>
        <dbReference type="ChEBI" id="CHEBI:68483"/>
        <dbReference type="ChEBI" id="CHEBI:70757"/>
        <dbReference type="EC" id="1.3.1.98"/>
    </reaction>
</comment>
<dbReference type="Gene3D" id="3.30.465.10">
    <property type="match status" value="1"/>
</dbReference>
<gene>
    <name evidence="16" type="primary">murB</name>
    <name evidence="18" type="ORF">A3C07_03205</name>
</gene>
<dbReference type="InterPro" id="IPR016167">
    <property type="entry name" value="FAD-bd_PCMH_sub1"/>
</dbReference>
<evidence type="ECO:0000256" key="9">
    <source>
        <dbReference type="ARBA" id="ARBA00022857"/>
    </source>
</evidence>
<comment type="similarity">
    <text evidence="16">Belongs to the MurB family.</text>
</comment>
<dbReference type="PROSITE" id="PS51387">
    <property type="entry name" value="FAD_PCMH"/>
    <property type="match status" value="1"/>
</dbReference>
<keyword evidence="5 16" id="KW-0963">Cytoplasm</keyword>
<dbReference type="EC" id="1.3.1.98" evidence="16"/>
<dbReference type="GO" id="GO:0071555">
    <property type="term" value="P:cell wall organization"/>
    <property type="evidence" value="ECO:0007669"/>
    <property type="project" value="UniProtKB-KW"/>
</dbReference>
<dbReference type="Pfam" id="PF01565">
    <property type="entry name" value="FAD_binding_4"/>
    <property type="match status" value="1"/>
</dbReference>
<feature type="active site" evidence="16">
    <location>
        <position position="172"/>
    </location>
</feature>
<comment type="cofactor">
    <cofactor evidence="1 16">
        <name>FAD</name>
        <dbReference type="ChEBI" id="CHEBI:57692"/>
    </cofactor>
</comment>
<organism evidence="18 19">
    <name type="scientific">Candidatus Sungbacteria bacterium RIFCSPHIGHO2_02_FULL_47_11</name>
    <dbReference type="NCBI Taxonomy" id="1802270"/>
    <lineage>
        <taxon>Bacteria</taxon>
        <taxon>Candidatus Sungiibacteriota</taxon>
    </lineage>
</organism>
<evidence type="ECO:0000256" key="4">
    <source>
        <dbReference type="ARBA" id="ARBA00004752"/>
    </source>
</evidence>
<dbReference type="AlphaFoldDB" id="A0A1G2KJA7"/>
<protein>
    <recommendedName>
        <fullName evidence="16">UDP-N-acetylenolpyruvoylglucosamine reductase</fullName>
        <ecNumber evidence="16">1.3.1.98</ecNumber>
    </recommendedName>
    <alternativeName>
        <fullName evidence="16">UDP-N-acetylmuramate dehydrogenase</fullName>
    </alternativeName>
</protein>
<feature type="domain" description="FAD-binding PCMH-type" evidence="17">
    <location>
        <begin position="18"/>
        <end position="194"/>
    </location>
</feature>
<dbReference type="SUPFAM" id="SSF56194">
    <property type="entry name" value="Uridine diphospho-N-Acetylenolpyruvylglucosamine reductase, MurB, C-terminal domain"/>
    <property type="match status" value="1"/>
</dbReference>
<evidence type="ECO:0000256" key="11">
    <source>
        <dbReference type="ARBA" id="ARBA00022984"/>
    </source>
</evidence>
<dbReference type="GO" id="GO:0005829">
    <property type="term" value="C:cytosol"/>
    <property type="evidence" value="ECO:0007669"/>
    <property type="project" value="TreeGrafter"/>
</dbReference>
<keyword evidence="13 16" id="KW-0131">Cell cycle</keyword>
<evidence type="ECO:0000256" key="8">
    <source>
        <dbReference type="ARBA" id="ARBA00022827"/>
    </source>
</evidence>
<accession>A0A1G2KJA7</accession>
<sequence>MVMRIQEDISLASYTVIKIGGPARYFCDVTDANELEAAVRFAAEKELLFFVLGAGSNVLISDNGFPGLVIHLRNDAIKIEGETAYAGAGVMMPRLAMVTVQVGLTGFEWGTGIPGTVGGSIRGNAGCFGGEVRDNVESVMVFDTKKVTRLAQAPAERASFKLQATSCGFGYRESIFKKRPEWIIVDATFKLKKINPATAQNIFRKIQKKSKERVEEQPIGEKTMGSTFKGVTASDDIIAFLRRANIAWQKGVNRRGFLSAGFLIEYAGLKGCRIGGAEVSSRHANFIINTGTATASDVVELVTRIKDTVKDKFGISLEEEIQYLGF</sequence>
<evidence type="ECO:0000256" key="16">
    <source>
        <dbReference type="HAMAP-Rule" id="MF_00037"/>
    </source>
</evidence>
<name>A0A1G2KJA7_9BACT</name>
<dbReference type="PANTHER" id="PTHR21071:SF4">
    <property type="entry name" value="UDP-N-ACETYLENOLPYRUVOYLGLUCOSAMINE REDUCTASE"/>
    <property type="match status" value="1"/>
</dbReference>
<keyword evidence="11 16" id="KW-0573">Peptidoglycan synthesis</keyword>
<comment type="caution">
    <text evidence="18">The sequence shown here is derived from an EMBL/GenBank/DDBJ whole genome shotgun (WGS) entry which is preliminary data.</text>
</comment>
<evidence type="ECO:0000256" key="12">
    <source>
        <dbReference type="ARBA" id="ARBA00023002"/>
    </source>
</evidence>
<dbReference type="NCBIfam" id="TIGR00179">
    <property type="entry name" value="murB"/>
    <property type="match status" value="1"/>
</dbReference>
<evidence type="ECO:0000256" key="13">
    <source>
        <dbReference type="ARBA" id="ARBA00023306"/>
    </source>
</evidence>
<evidence type="ECO:0000256" key="7">
    <source>
        <dbReference type="ARBA" id="ARBA00022630"/>
    </source>
</evidence>
<comment type="pathway">
    <text evidence="4 16">Cell wall biogenesis; peptidoglycan biosynthesis.</text>
</comment>
<keyword evidence="8 16" id="KW-0274">FAD</keyword>
<keyword evidence="12 16" id="KW-0560">Oxidoreductase</keyword>
<evidence type="ECO:0000256" key="1">
    <source>
        <dbReference type="ARBA" id="ARBA00001974"/>
    </source>
</evidence>
<dbReference type="GO" id="GO:0008762">
    <property type="term" value="F:UDP-N-acetylmuramate dehydrogenase activity"/>
    <property type="evidence" value="ECO:0007669"/>
    <property type="project" value="UniProtKB-UniRule"/>
</dbReference>
<dbReference type="InterPro" id="IPR006094">
    <property type="entry name" value="Oxid_FAD_bind_N"/>
</dbReference>
<keyword evidence="10 16" id="KW-0133">Cell shape</keyword>
<comment type="subcellular location">
    <subcellularLocation>
        <location evidence="3 16">Cytoplasm</location>
    </subcellularLocation>
</comment>
<dbReference type="Proteomes" id="UP000179023">
    <property type="component" value="Unassembled WGS sequence"/>
</dbReference>
<comment type="function">
    <text evidence="2 16">Cell wall formation.</text>
</comment>
<keyword evidence="14 16" id="KW-0961">Cell wall biogenesis/degradation</keyword>
<dbReference type="PANTHER" id="PTHR21071">
    <property type="entry name" value="UDP-N-ACETYLENOLPYRUVOYLGLUCOSAMINE REDUCTASE"/>
    <property type="match status" value="1"/>
</dbReference>
<dbReference type="Pfam" id="PF02873">
    <property type="entry name" value="MurB_C"/>
    <property type="match status" value="1"/>
</dbReference>
<evidence type="ECO:0000256" key="3">
    <source>
        <dbReference type="ARBA" id="ARBA00004496"/>
    </source>
</evidence>
<evidence type="ECO:0000256" key="5">
    <source>
        <dbReference type="ARBA" id="ARBA00022490"/>
    </source>
</evidence>
<evidence type="ECO:0000256" key="6">
    <source>
        <dbReference type="ARBA" id="ARBA00022618"/>
    </source>
</evidence>
<evidence type="ECO:0000256" key="10">
    <source>
        <dbReference type="ARBA" id="ARBA00022960"/>
    </source>
</evidence>
<reference evidence="18 19" key="1">
    <citation type="journal article" date="2016" name="Nat. Commun.">
        <title>Thousands of microbial genomes shed light on interconnected biogeochemical processes in an aquifer system.</title>
        <authorList>
            <person name="Anantharaman K."/>
            <person name="Brown C.T."/>
            <person name="Hug L.A."/>
            <person name="Sharon I."/>
            <person name="Castelle C.J."/>
            <person name="Probst A.J."/>
            <person name="Thomas B.C."/>
            <person name="Singh A."/>
            <person name="Wilkins M.J."/>
            <person name="Karaoz U."/>
            <person name="Brodie E.L."/>
            <person name="Williams K.H."/>
            <person name="Hubbard S.S."/>
            <person name="Banfield J.F."/>
        </authorList>
    </citation>
    <scope>NUCLEOTIDE SEQUENCE [LARGE SCALE GENOMIC DNA]</scope>
</reference>
<dbReference type="InterPro" id="IPR016166">
    <property type="entry name" value="FAD-bd_PCMH"/>
</dbReference>
<dbReference type="GO" id="GO:0008360">
    <property type="term" value="P:regulation of cell shape"/>
    <property type="evidence" value="ECO:0007669"/>
    <property type="project" value="UniProtKB-KW"/>
</dbReference>
<dbReference type="UniPathway" id="UPA00219"/>
<dbReference type="NCBIfam" id="NF010480">
    <property type="entry name" value="PRK13905.1"/>
    <property type="match status" value="1"/>
</dbReference>
<evidence type="ECO:0000256" key="14">
    <source>
        <dbReference type="ARBA" id="ARBA00023316"/>
    </source>
</evidence>
<dbReference type="InterPro" id="IPR036635">
    <property type="entry name" value="MurB_C_sf"/>
</dbReference>
<evidence type="ECO:0000313" key="18">
    <source>
        <dbReference type="EMBL" id="OGZ99353.1"/>
    </source>
</evidence>
<dbReference type="GO" id="GO:0051301">
    <property type="term" value="P:cell division"/>
    <property type="evidence" value="ECO:0007669"/>
    <property type="project" value="UniProtKB-KW"/>
</dbReference>
<evidence type="ECO:0000256" key="2">
    <source>
        <dbReference type="ARBA" id="ARBA00003921"/>
    </source>
</evidence>
<proteinExistence type="inferred from homology"/>